<organism evidence="10 11">
    <name type="scientific">Candidatus Andersenbacteria bacterium CG10_big_fil_rev_8_21_14_0_10_54_11</name>
    <dbReference type="NCBI Taxonomy" id="1974485"/>
    <lineage>
        <taxon>Bacteria</taxon>
        <taxon>Candidatus Anderseniibacteriota</taxon>
    </lineage>
</organism>
<protein>
    <recommendedName>
        <fullName evidence="9">Oxidoreductase FAD/NAD(P)-binding domain-containing protein</fullName>
    </recommendedName>
</protein>
<gene>
    <name evidence="10" type="ORF">COT71_00470</name>
</gene>
<keyword evidence="8" id="KW-0411">Iron-sulfur</keyword>
<evidence type="ECO:0000256" key="1">
    <source>
        <dbReference type="ARBA" id="ARBA00001974"/>
    </source>
</evidence>
<keyword evidence="3" id="KW-0001">2Fe-2S</keyword>
<name>A0A2M6X0D9_9BACT</name>
<dbReference type="Proteomes" id="UP000230731">
    <property type="component" value="Unassembled WGS sequence"/>
</dbReference>
<dbReference type="SUPFAM" id="SSF52343">
    <property type="entry name" value="Ferredoxin reductase-like, C-terminal NADP-linked domain"/>
    <property type="match status" value="1"/>
</dbReference>
<keyword evidence="7" id="KW-0408">Iron</keyword>
<keyword evidence="2" id="KW-0285">Flavoprotein</keyword>
<dbReference type="InterPro" id="IPR039261">
    <property type="entry name" value="FNR_nucleotide-bd"/>
</dbReference>
<proteinExistence type="predicted"/>
<reference evidence="11" key="1">
    <citation type="submission" date="2017-09" db="EMBL/GenBank/DDBJ databases">
        <title>Depth-based differentiation of microbial function through sediment-hosted aquifers and enrichment of novel symbionts in the deep terrestrial subsurface.</title>
        <authorList>
            <person name="Probst A.J."/>
            <person name="Ladd B."/>
            <person name="Jarett J.K."/>
            <person name="Geller-Mcgrath D.E."/>
            <person name="Sieber C.M.K."/>
            <person name="Emerson J.B."/>
            <person name="Anantharaman K."/>
            <person name="Thomas B.C."/>
            <person name="Malmstrom R."/>
            <person name="Stieglmeier M."/>
            <person name="Klingl A."/>
            <person name="Woyke T."/>
            <person name="Ryan C.M."/>
            <person name="Banfield J.F."/>
        </authorList>
    </citation>
    <scope>NUCLEOTIDE SEQUENCE [LARGE SCALE GENOMIC DNA]</scope>
</reference>
<dbReference type="PRINTS" id="PR00410">
    <property type="entry name" value="PHEHYDRXLASE"/>
</dbReference>
<dbReference type="Gene3D" id="3.40.50.80">
    <property type="entry name" value="Nucleotide-binding domain of ferredoxin-NADP reductase (FNR) module"/>
    <property type="match status" value="1"/>
</dbReference>
<evidence type="ECO:0000313" key="11">
    <source>
        <dbReference type="Proteomes" id="UP000230731"/>
    </source>
</evidence>
<sequence>MNYQVNGQRSVEYTVRHRGTDARGSRRYFTIASVPTERNILLTTHMVASGSSFKRALRKLPIGGAVSAGQVAGDFVLPADRAQKLGFIAGGVGMTPFRSMVQWLLDTRQQRDIVLVYAAHCEADLAFRDVFMAAAAQMNMRVVYVLSGASPPDWRGETGRIRTSLLQQAVPDFVERLWYVSGPELMVARPRQVLRELGVARRQIRRDYFPGFGG</sequence>
<dbReference type="PANTHER" id="PTHR47354">
    <property type="entry name" value="NADH OXIDOREDUCTASE HCR"/>
    <property type="match status" value="1"/>
</dbReference>
<evidence type="ECO:0000256" key="7">
    <source>
        <dbReference type="ARBA" id="ARBA00023004"/>
    </source>
</evidence>
<dbReference type="InterPro" id="IPR001433">
    <property type="entry name" value="OxRdtase_FAD/NAD-bd"/>
</dbReference>
<evidence type="ECO:0000256" key="4">
    <source>
        <dbReference type="ARBA" id="ARBA00022723"/>
    </source>
</evidence>
<keyword evidence="5" id="KW-0274">FAD</keyword>
<dbReference type="InterPro" id="IPR050415">
    <property type="entry name" value="MRET"/>
</dbReference>
<evidence type="ECO:0000256" key="5">
    <source>
        <dbReference type="ARBA" id="ARBA00022827"/>
    </source>
</evidence>
<dbReference type="PANTHER" id="PTHR47354:SF6">
    <property type="entry name" value="NADH OXIDOREDUCTASE HCR"/>
    <property type="match status" value="1"/>
</dbReference>
<accession>A0A2M6X0D9</accession>
<dbReference type="CDD" id="cd00322">
    <property type="entry name" value="FNR_like"/>
    <property type="match status" value="1"/>
</dbReference>
<comment type="caution">
    <text evidence="10">The sequence shown here is derived from an EMBL/GenBank/DDBJ whole genome shotgun (WGS) entry which is preliminary data.</text>
</comment>
<dbReference type="EMBL" id="PEZP01000005">
    <property type="protein sequence ID" value="PIT98470.1"/>
    <property type="molecule type" value="Genomic_DNA"/>
</dbReference>
<feature type="domain" description="Oxidoreductase FAD/NAD(P)-binding" evidence="9">
    <location>
        <begin position="87"/>
        <end position="188"/>
    </location>
</feature>
<dbReference type="GO" id="GO:0051537">
    <property type="term" value="F:2 iron, 2 sulfur cluster binding"/>
    <property type="evidence" value="ECO:0007669"/>
    <property type="project" value="UniProtKB-KW"/>
</dbReference>
<dbReference type="Pfam" id="PF00175">
    <property type="entry name" value="NAD_binding_1"/>
    <property type="match status" value="1"/>
</dbReference>
<comment type="cofactor">
    <cofactor evidence="1">
        <name>FAD</name>
        <dbReference type="ChEBI" id="CHEBI:57692"/>
    </cofactor>
</comment>
<evidence type="ECO:0000256" key="3">
    <source>
        <dbReference type="ARBA" id="ARBA00022714"/>
    </source>
</evidence>
<dbReference type="GO" id="GO:0016491">
    <property type="term" value="F:oxidoreductase activity"/>
    <property type="evidence" value="ECO:0007669"/>
    <property type="project" value="UniProtKB-KW"/>
</dbReference>
<evidence type="ECO:0000259" key="9">
    <source>
        <dbReference type="Pfam" id="PF00175"/>
    </source>
</evidence>
<evidence type="ECO:0000256" key="8">
    <source>
        <dbReference type="ARBA" id="ARBA00023014"/>
    </source>
</evidence>
<keyword evidence="6" id="KW-0560">Oxidoreductase</keyword>
<evidence type="ECO:0000256" key="2">
    <source>
        <dbReference type="ARBA" id="ARBA00022630"/>
    </source>
</evidence>
<keyword evidence="4" id="KW-0479">Metal-binding</keyword>
<dbReference type="AlphaFoldDB" id="A0A2M6X0D9"/>
<dbReference type="GO" id="GO:0046872">
    <property type="term" value="F:metal ion binding"/>
    <property type="evidence" value="ECO:0007669"/>
    <property type="project" value="UniProtKB-KW"/>
</dbReference>
<evidence type="ECO:0000313" key="10">
    <source>
        <dbReference type="EMBL" id="PIT98470.1"/>
    </source>
</evidence>
<evidence type="ECO:0000256" key="6">
    <source>
        <dbReference type="ARBA" id="ARBA00023002"/>
    </source>
</evidence>